<dbReference type="PANTHER" id="PTHR32119">
    <property type="entry name" value="OROTIDINE 5'-PHOSPHATE DECARBOXYLASE"/>
    <property type="match status" value="1"/>
</dbReference>
<dbReference type="SUPFAM" id="SSF51366">
    <property type="entry name" value="Ribulose-phoshate binding barrel"/>
    <property type="match status" value="1"/>
</dbReference>
<dbReference type="AlphaFoldDB" id="A0A6J7A5Z2"/>
<reference evidence="10" key="1">
    <citation type="submission" date="2020-05" db="EMBL/GenBank/DDBJ databases">
        <authorList>
            <person name="Chiriac C."/>
            <person name="Salcher M."/>
            <person name="Ghai R."/>
            <person name="Kavagutti S V."/>
        </authorList>
    </citation>
    <scope>NUCLEOTIDE SEQUENCE</scope>
</reference>
<organism evidence="10">
    <name type="scientific">freshwater metagenome</name>
    <dbReference type="NCBI Taxonomy" id="449393"/>
    <lineage>
        <taxon>unclassified sequences</taxon>
        <taxon>metagenomes</taxon>
        <taxon>ecological metagenomes</taxon>
    </lineage>
</organism>
<proteinExistence type="predicted"/>
<accession>A0A6J7A5Z2</accession>
<dbReference type="GO" id="GO:0044205">
    <property type="term" value="P:'de novo' UMP biosynthetic process"/>
    <property type="evidence" value="ECO:0007669"/>
    <property type="project" value="InterPro"/>
</dbReference>
<dbReference type="PANTHER" id="PTHR32119:SF2">
    <property type="entry name" value="OROTIDINE 5'-PHOSPHATE DECARBOXYLASE"/>
    <property type="match status" value="1"/>
</dbReference>
<evidence type="ECO:0000256" key="1">
    <source>
        <dbReference type="ARBA" id="ARBA00004861"/>
    </source>
</evidence>
<evidence type="ECO:0000313" key="12">
    <source>
        <dbReference type="EMBL" id="CAB4979909.1"/>
    </source>
</evidence>
<protein>
    <recommendedName>
        <fullName evidence="3">Orotidine 5'-phosphate decarboxylase</fullName>
        <ecNumber evidence="2">4.1.1.23</ecNumber>
    </recommendedName>
    <alternativeName>
        <fullName evidence="7">OMP decarboxylase</fullName>
    </alternativeName>
</protein>
<dbReference type="GO" id="GO:0005829">
    <property type="term" value="C:cytosol"/>
    <property type="evidence" value="ECO:0007669"/>
    <property type="project" value="TreeGrafter"/>
</dbReference>
<sequence length="241" mass="26643">MIEKLVLAIDQTEVTDILRLGRNVLSRVGCVKISSHLVQRMPPGRAFEFVRNHRARSIFYDARFVDDRPENLAADIRVVCGDSKVPLRPPEFVSVHHAVGRKGLVAAVTAAEGRTEVVVFLGSSNWGPDDYELMHDARAEDVVRKWARIAADAGVKSVMCAAADAWVIKDDPECRHLLVYGTGVRDEGELSGGHKRIISPELALRNGVDYLVVGTPIVGAQHPAAVLDRYANAVRTHRRRR</sequence>
<gene>
    <name evidence="9" type="ORF">UFOPK2754_01529</name>
    <name evidence="10" type="ORF">UFOPK3139_01164</name>
    <name evidence="11" type="ORF">UFOPK3543_01061</name>
    <name evidence="12" type="ORF">UFOPK3967_00293</name>
</gene>
<dbReference type="InterPro" id="IPR001754">
    <property type="entry name" value="OMPdeCOase_dom"/>
</dbReference>
<evidence type="ECO:0000256" key="7">
    <source>
        <dbReference type="ARBA" id="ARBA00033428"/>
    </source>
</evidence>
<dbReference type="Pfam" id="PF00215">
    <property type="entry name" value="OMPdecase"/>
    <property type="match status" value="1"/>
</dbReference>
<keyword evidence="4" id="KW-0210">Decarboxylase</keyword>
<evidence type="ECO:0000313" key="11">
    <source>
        <dbReference type="EMBL" id="CAB4904556.1"/>
    </source>
</evidence>
<dbReference type="InterPro" id="IPR014732">
    <property type="entry name" value="OMPdecase"/>
</dbReference>
<feature type="domain" description="Orotidine 5'-phosphate decarboxylase" evidence="8">
    <location>
        <begin position="4"/>
        <end position="230"/>
    </location>
</feature>
<evidence type="ECO:0000256" key="3">
    <source>
        <dbReference type="ARBA" id="ARBA00021923"/>
    </source>
</evidence>
<keyword evidence="5" id="KW-0665">Pyrimidine biosynthesis</keyword>
<name>A0A6J7A5Z2_9ZZZZ</name>
<dbReference type="Gene3D" id="3.20.20.70">
    <property type="entry name" value="Aldolase class I"/>
    <property type="match status" value="1"/>
</dbReference>
<dbReference type="InterPro" id="IPR013785">
    <property type="entry name" value="Aldolase_TIM"/>
</dbReference>
<dbReference type="EMBL" id="CAFBOS010000010">
    <property type="protein sequence ID" value="CAB4979909.1"/>
    <property type="molecule type" value="Genomic_DNA"/>
</dbReference>
<dbReference type="EC" id="4.1.1.23" evidence="2"/>
<comment type="pathway">
    <text evidence="1">Pyrimidine metabolism; UMP biosynthesis via de novo pathway; UMP from orotate: step 2/2.</text>
</comment>
<evidence type="ECO:0000313" key="9">
    <source>
        <dbReference type="EMBL" id="CAB4746253.1"/>
    </source>
</evidence>
<dbReference type="EMBL" id="CAFABA010000038">
    <property type="protein sequence ID" value="CAB4827930.1"/>
    <property type="molecule type" value="Genomic_DNA"/>
</dbReference>
<evidence type="ECO:0000256" key="2">
    <source>
        <dbReference type="ARBA" id="ARBA00012321"/>
    </source>
</evidence>
<evidence type="ECO:0000256" key="6">
    <source>
        <dbReference type="ARBA" id="ARBA00023239"/>
    </source>
</evidence>
<dbReference type="GO" id="GO:0004590">
    <property type="term" value="F:orotidine-5'-phosphate decarboxylase activity"/>
    <property type="evidence" value="ECO:0007669"/>
    <property type="project" value="UniProtKB-EC"/>
</dbReference>
<dbReference type="GO" id="GO:0006207">
    <property type="term" value="P:'de novo' pyrimidine nucleobase biosynthetic process"/>
    <property type="evidence" value="ECO:0007669"/>
    <property type="project" value="InterPro"/>
</dbReference>
<keyword evidence="6" id="KW-0456">Lyase</keyword>
<dbReference type="InterPro" id="IPR011060">
    <property type="entry name" value="RibuloseP-bd_barrel"/>
</dbReference>
<evidence type="ECO:0000313" key="10">
    <source>
        <dbReference type="EMBL" id="CAB4827930.1"/>
    </source>
</evidence>
<evidence type="ECO:0000256" key="5">
    <source>
        <dbReference type="ARBA" id="ARBA00022975"/>
    </source>
</evidence>
<dbReference type="EMBL" id="CAFBMH010000029">
    <property type="protein sequence ID" value="CAB4904556.1"/>
    <property type="molecule type" value="Genomic_DNA"/>
</dbReference>
<evidence type="ECO:0000256" key="4">
    <source>
        <dbReference type="ARBA" id="ARBA00022793"/>
    </source>
</evidence>
<dbReference type="SMART" id="SM00934">
    <property type="entry name" value="OMPdecase"/>
    <property type="match status" value="1"/>
</dbReference>
<dbReference type="EMBL" id="CAEZYR010000051">
    <property type="protein sequence ID" value="CAB4746253.1"/>
    <property type="molecule type" value="Genomic_DNA"/>
</dbReference>
<evidence type="ECO:0000259" key="8">
    <source>
        <dbReference type="SMART" id="SM00934"/>
    </source>
</evidence>